<keyword evidence="2" id="KW-0472">Membrane</keyword>
<gene>
    <name evidence="4" type="ORF">AB8B22_01420</name>
</gene>
<dbReference type="Pfam" id="PF01551">
    <property type="entry name" value="Peptidase_M23"/>
    <property type="match status" value="1"/>
</dbReference>
<evidence type="ECO:0000256" key="2">
    <source>
        <dbReference type="SAM" id="Phobius"/>
    </source>
</evidence>
<dbReference type="Gene3D" id="2.70.70.10">
    <property type="entry name" value="Glucose Permease (Domain IIA)"/>
    <property type="match status" value="1"/>
</dbReference>
<dbReference type="EC" id="3.4.24.-" evidence="4"/>
<feature type="transmembrane region" description="Helical" evidence="2">
    <location>
        <begin position="12"/>
        <end position="33"/>
    </location>
</feature>
<organism evidence="4">
    <name type="scientific">Leptotrichia rugosa</name>
    <dbReference type="NCBI Taxonomy" id="3239302"/>
    <lineage>
        <taxon>Bacteria</taxon>
        <taxon>Fusobacteriati</taxon>
        <taxon>Fusobacteriota</taxon>
        <taxon>Fusobacteriia</taxon>
        <taxon>Fusobacteriales</taxon>
        <taxon>Leptotrichiaceae</taxon>
        <taxon>Leptotrichia</taxon>
    </lineage>
</organism>
<evidence type="ECO:0000259" key="3">
    <source>
        <dbReference type="Pfam" id="PF01551"/>
    </source>
</evidence>
<name>A0AB39VIJ9_9FUSO</name>
<keyword evidence="4" id="KW-0378">Hydrolase</keyword>
<dbReference type="InterPro" id="IPR050570">
    <property type="entry name" value="Cell_wall_metabolism_enzyme"/>
</dbReference>
<dbReference type="InterPro" id="IPR011055">
    <property type="entry name" value="Dup_hybrid_motif"/>
</dbReference>
<sequence>MDESKNFINKKNIIIVGVVAFIVLVIIILMLTFNSTNKNKKNNNVFEEEDNIFRINPVKNPQLAYYNFRGEEYPDWSKFGRVRSNGLRVHQGVDIFAEPGTDVYAVADGKVVDLYVDKTGYGLNFYLEVNPADLEKIKRKHYKPKESAREQLYGPNYNPALPIKYIRYAHLSEVKVKIGDEVKAGQVIAKTGTTGNASGTHAPHLHFEIAFEMRGKGLINRVDPEMYFKIKNGNNLTKDEKKIQTEKSKTQWFEPKGYDIGFRTKSIFFNKEKEEKNLKGLKEEHKFEKNKRNAQKISRRK</sequence>
<feature type="compositionally biased region" description="Basic and acidic residues" evidence="1">
    <location>
        <begin position="279"/>
        <end position="291"/>
    </location>
</feature>
<reference evidence="4" key="1">
    <citation type="submission" date="2024-07" db="EMBL/GenBank/DDBJ databases">
        <authorList>
            <person name="Li X.-J."/>
            <person name="Wang X."/>
        </authorList>
    </citation>
    <scope>NUCLEOTIDE SEQUENCE</scope>
    <source>
        <strain evidence="4">HSP-334</strain>
    </source>
</reference>
<dbReference type="KEGG" id="lrug:AB8B22_01420"/>
<keyword evidence="2" id="KW-1133">Transmembrane helix</keyword>
<accession>A0AB39VIJ9</accession>
<dbReference type="CDD" id="cd12797">
    <property type="entry name" value="M23_peptidase"/>
    <property type="match status" value="1"/>
</dbReference>
<dbReference type="AlphaFoldDB" id="A0AB39VIJ9"/>
<evidence type="ECO:0000313" key="4">
    <source>
        <dbReference type="EMBL" id="XDU67097.1"/>
    </source>
</evidence>
<protein>
    <submittedName>
        <fullName evidence="4">M23 family metallopeptidase</fullName>
        <ecNumber evidence="4">3.4.24.-</ecNumber>
    </submittedName>
</protein>
<dbReference type="EMBL" id="CP165644">
    <property type="protein sequence ID" value="XDU67097.1"/>
    <property type="molecule type" value="Genomic_DNA"/>
</dbReference>
<dbReference type="GO" id="GO:0004222">
    <property type="term" value="F:metalloendopeptidase activity"/>
    <property type="evidence" value="ECO:0007669"/>
    <property type="project" value="TreeGrafter"/>
</dbReference>
<feature type="domain" description="M23ase beta-sheet core" evidence="3">
    <location>
        <begin position="166"/>
        <end position="210"/>
    </location>
</feature>
<proteinExistence type="predicted"/>
<dbReference type="PANTHER" id="PTHR21666:SF270">
    <property type="entry name" value="MUREIN HYDROLASE ACTIVATOR ENVC"/>
    <property type="match status" value="1"/>
</dbReference>
<dbReference type="PANTHER" id="PTHR21666">
    <property type="entry name" value="PEPTIDASE-RELATED"/>
    <property type="match status" value="1"/>
</dbReference>
<feature type="region of interest" description="Disordered" evidence="1">
    <location>
        <begin position="279"/>
        <end position="301"/>
    </location>
</feature>
<dbReference type="SUPFAM" id="SSF51261">
    <property type="entry name" value="Duplicated hybrid motif"/>
    <property type="match status" value="2"/>
</dbReference>
<keyword evidence="2" id="KW-0812">Transmembrane</keyword>
<dbReference type="InterPro" id="IPR016047">
    <property type="entry name" value="M23ase_b-sheet_dom"/>
</dbReference>
<dbReference type="RefSeq" id="WP_369711312.1">
    <property type="nucleotide sequence ID" value="NZ_CP165644.1"/>
</dbReference>
<feature type="compositionally biased region" description="Basic residues" evidence="1">
    <location>
        <begin position="292"/>
        <end position="301"/>
    </location>
</feature>
<evidence type="ECO:0000256" key="1">
    <source>
        <dbReference type="SAM" id="MobiDB-lite"/>
    </source>
</evidence>